<proteinExistence type="inferred from homology"/>
<keyword evidence="4" id="KW-1185">Reference proteome</keyword>
<dbReference type="OrthoDB" id="31341at2157"/>
<sequence length="627" mass="65182">MFDELDPLLGREDANPADCACDPDTEAEDTLRLDASGCPGRGRLEHAPACRATAVDAADGRSRRAVRTSTAGVVRTYEGRGVALLTAAGRFAEIAEVHDERLAERARRDPLGAAAAAAGRSGHTSRAAAETGLLAAAEDVPDYHAALGPLVGPAVSRSLVARAPPADAVLAERYELETGAVVRVYERTDGEEVPRRYHVEPPVVRLDTGTLERLAAARERLAEDAESPAAAVGATFDGAGTTEDSEADSDTGLTMLTRTLEKHTRGAGVLADLFADTAVSDVFATSPVTETPLRVRRGDETMTTNVRLTVPGAASLAGRFRRESGRSFSRADPTLAATTTVADRRVRVAGVTDPVTEGHAFAFRAHDREAWRLVDLVANGTVPPPVAGLLSLAVERGVACLVTGERGAGKTTLLGALLWELPATTRTVLVEDTPELPAAALQGAGRDVQSLRVGEGDGAGSAPSAAEALRTALRLGESALVVGEVRGEEARVLYEAMRVGAGGAAVLGTIHGDGAATVRERLVTDLGVLTSSFADTDVLVTVGAREVERGRERRVRRVEEVTRTDDGDAAFATLYGGRDGLAATERLRGGESELLDGLRAPGESSADVLAAAAERGAALAAEAEVAS</sequence>
<dbReference type="AlphaFoldDB" id="A0A554N7P2"/>
<dbReference type="InParanoid" id="A0A554N7P2"/>
<comment type="similarity">
    <text evidence="1">Belongs to the GSP E family.</text>
</comment>
<evidence type="ECO:0000313" key="3">
    <source>
        <dbReference type="EMBL" id="TSD13417.1"/>
    </source>
</evidence>
<evidence type="ECO:0000259" key="2">
    <source>
        <dbReference type="Pfam" id="PF00437"/>
    </source>
</evidence>
<name>A0A554N7P2_9EURY</name>
<dbReference type="SUPFAM" id="SSF52540">
    <property type="entry name" value="P-loop containing nucleoside triphosphate hydrolases"/>
    <property type="match status" value="1"/>
</dbReference>
<gene>
    <name evidence="3" type="ORF">DP107_13065</name>
</gene>
<reference evidence="3 4" key="1">
    <citation type="submission" date="2018-06" db="EMBL/GenBank/DDBJ databases">
        <title>Natronomonas sp. F16-60 a new haloarchaeon isolated from a solar saltern of Isla Cristina, Huelva, Spain.</title>
        <authorList>
            <person name="Duran-Viseras A."/>
            <person name="Sanchez-Porro C."/>
            <person name="Ventosa A."/>
        </authorList>
    </citation>
    <scope>NUCLEOTIDE SEQUENCE [LARGE SCALE GENOMIC DNA]</scope>
    <source>
        <strain evidence="3 4">F16-60</strain>
    </source>
</reference>
<evidence type="ECO:0000313" key="4">
    <source>
        <dbReference type="Proteomes" id="UP000319894"/>
    </source>
</evidence>
<dbReference type="Gene3D" id="3.40.50.300">
    <property type="entry name" value="P-loop containing nucleotide triphosphate hydrolases"/>
    <property type="match status" value="1"/>
</dbReference>
<dbReference type="RefSeq" id="WP_144262604.1">
    <property type="nucleotide sequence ID" value="NZ_QMDX01000008.1"/>
</dbReference>
<dbReference type="InterPro" id="IPR027417">
    <property type="entry name" value="P-loop_NTPase"/>
</dbReference>
<organism evidence="3 4">
    <name type="scientific">Haloglomus irregulare</name>
    <dbReference type="NCBI Taxonomy" id="2234134"/>
    <lineage>
        <taxon>Archaea</taxon>
        <taxon>Methanobacteriati</taxon>
        <taxon>Methanobacteriota</taxon>
        <taxon>Stenosarchaea group</taxon>
        <taxon>Halobacteria</taxon>
        <taxon>Halobacteriales</taxon>
        <taxon>Natronomonadaceae</taxon>
        <taxon>Haloglomus</taxon>
    </lineage>
</organism>
<evidence type="ECO:0000256" key="1">
    <source>
        <dbReference type="ARBA" id="ARBA00006611"/>
    </source>
</evidence>
<dbReference type="GO" id="GO:0016887">
    <property type="term" value="F:ATP hydrolysis activity"/>
    <property type="evidence" value="ECO:0007669"/>
    <property type="project" value="InterPro"/>
</dbReference>
<dbReference type="InterPro" id="IPR001482">
    <property type="entry name" value="T2SS/T4SS_dom"/>
</dbReference>
<dbReference type="InterPro" id="IPR050921">
    <property type="entry name" value="T4SS_GSP_E_ATPase"/>
</dbReference>
<dbReference type="EMBL" id="QMDX01000008">
    <property type="protein sequence ID" value="TSD13417.1"/>
    <property type="molecule type" value="Genomic_DNA"/>
</dbReference>
<dbReference type="Gene3D" id="3.30.450.380">
    <property type="match status" value="1"/>
</dbReference>
<dbReference type="PANTHER" id="PTHR30486">
    <property type="entry name" value="TWITCHING MOTILITY PROTEIN PILT"/>
    <property type="match status" value="1"/>
</dbReference>
<dbReference type="PANTHER" id="PTHR30486:SF6">
    <property type="entry name" value="TYPE IV PILUS RETRACTATION ATPASE PILT"/>
    <property type="match status" value="1"/>
</dbReference>
<accession>A0A554N7P2</accession>
<protein>
    <submittedName>
        <fullName evidence="3">Type II secretion protein</fullName>
    </submittedName>
</protein>
<comment type="caution">
    <text evidence="3">The sequence shown here is derived from an EMBL/GenBank/DDBJ whole genome shotgun (WGS) entry which is preliminary data.</text>
</comment>
<dbReference type="Pfam" id="PF00437">
    <property type="entry name" value="T2SSE"/>
    <property type="match status" value="1"/>
</dbReference>
<feature type="domain" description="Bacterial type II secretion system protein E" evidence="2">
    <location>
        <begin position="342"/>
        <end position="540"/>
    </location>
</feature>
<dbReference type="Proteomes" id="UP000319894">
    <property type="component" value="Unassembled WGS sequence"/>
</dbReference>